<organism evidence="1 2">
    <name type="scientific">Leucobacter triazinivorans</name>
    <dbReference type="NCBI Taxonomy" id="1784719"/>
    <lineage>
        <taxon>Bacteria</taxon>
        <taxon>Bacillati</taxon>
        <taxon>Actinomycetota</taxon>
        <taxon>Actinomycetes</taxon>
        <taxon>Micrococcales</taxon>
        <taxon>Microbacteriaceae</taxon>
        <taxon>Leucobacter</taxon>
    </lineage>
</organism>
<dbReference type="RefSeq" id="WP_130110647.1">
    <property type="nucleotide sequence ID" value="NZ_CP035806.1"/>
</dbReference>
<dbReference type="AlphaFoldDB" id="A0A4P6KGW3"/>
<dbReference type="Proteomes" id="UP000289260">
    <property type="component" value="Chromosome"/>
</dbReference>
<protein>
    <submittedName>
        <fullName evidence="1">Uncharacterized protein</fullName>
    </submittedName>
</protein>
<evidence type="ECO:0000313" key="1">
    <source>
        <dbReference type="EMBL" id="QBE49520.1"/>
    </source>
</evidence>
<accession>A0A4P6KGW3</accession>
<proteinExistence type="predicted"/>
<dbReference type="KEGG" id="ltr:EVS81_12320"/>
<dbReference type="OrthoDB" id="5119598at2"/>
<keyword evidence="2" id="KW-1185">Reference proteome</keyword>
<name>A0A4P6KGW3_9MICO</name>
<gene>
    <name evidence="1" type="ORF">EVS81_12320</name>
</gene>
<dbReference type="EMBL" id="CP035806">
    <property type="protein sequence ID" value="QBE49520.1"/>
    <property type="molecule type" value="Genomic_DNA"/>
</dbReference>
<sequence>MPVIFALPVLVGCATGTPEVEDESASLPEITAQGFSDVKAELNFETGTATTPISEYLTNLDFGTEVLFAQARETLVTECMTAAGHNYTGLTSVDWGSLQPQEDRIFGRWDRVSAAEFGSMMDETRGVPKTTTVEQGVEFNSALALCQEEAAVDPVLGPLSEDLSQLTLADRILGNASTLAENSDAGREATESFTACMEEKSIVLDPASGYMSSEYTDLGKDAEIAAAVGEADCNVDTGRVQKLYDLRAQYEAAYIEKYEAQLGDVLAHKQEVHAQLRAIIDDVS</sequence>
<evidence type="ECO:0000313" key="2">
    <source>
        <dbReference type="Proteomes" id="UP000289260"/>
    </source>
</evidence>
<reference evidence="1 2" key="1">
    <citation type="submission" date="2019-02" db="EMBL/GenBank/DDBJ databases">
        <authorList>
            <person name="Sun L."/>
            <person name="Pan D."/>
            <person name="Wu X."/>
        </authorList>
    </citation>
    <scope>NUCLEOTIDE SEQUENCE [LARGE SCALE GENOMIC DNA]</scope>
    <source>
        <strain evidence="1 2">JW-1</strain>
    </source>
</reference>